<keyword evidence="10" id="KW-1185">Reference proteome</keyword>
<dbReference type="Pfam" id="PF01544">
    <property type="entry name" value="CorA"/>
    <property type="match status" value="1"/>
</dbReference>
<keyword evidence="6 8" id="KW-1133">Transmembrane helix</keyword>
<reference evidence="10" key="1">
    <citation type="submission" date="2018-12" db="EMBL/GenBank/DDBJ databases">
        <title>Tengunoibacter tsumagoiensis gen. nov., sp. nov., Dictyobacter kobayashii sp. nov., D. alpinus sp. nov., and D. joshuensis sp. nov. and description of Dictyobacteraceae fam. nov. within the order Ktedonobacterales isolated from Tengu-no-mugimeshi.</title>
        <authorList>
            <person name="Wang C.M."/>
            <person name="Zheng Y."/>
            <person name="Sakai Y."/>
            <person name="Toyoda A."/>
            <person name="Minakuchi Y."/>
            <person name="Abe K."/>
            <person name="Yokota A."/>
            <person name="Yabe S."/>
        </authorList>
    </citation>
    <scope>NUCLEOTIDE SEQUENCE [LARGE SCALE GENOMIC DNA]</scope>
    <source>
        <strain evidence="10">Uno11</strain>
    </source>
</reference>
<evidence type="ECO:0000256" key="4">
    <source>
        <dbReference type="ARBA" id="ARBA00022475"/>
    </source>
</evidence>
<dbReference type="SUPFAM" id="SSF144083">
    <property type="entry name" value="Magnesium transport protein CorA, transmembrane region"/>
    <property type="match status" value="1"/>
</dbReference>
<evidence type="ECO:0000256" key="8">
    <source>
        <dbReference type="SAM" id="Phobius"/>
    </source>
</evidence>
<keyword evidence="7 8" id="KW-0472">Membrane</keyword>
<dbReference type="GO" id="GO:0015095">
    <property type="term" value="F:magnesium ion transmembrane transporter activity"/>
    <property type="evidence" value="ECO:0007669"/>
    <property type="project" value="TreeGrafter"/>
</dbReference>
<dbReference type="RefSeq" id="WP_161977716.1">
    <property type="nucleotide sequence ID" value="NZ_BIFS01000001.1"/>
</dbReference>
<keyword evidence="4" id="KW-1003">Cell membrane</keyword>
<keyword evidence="3" id="KW-0813">Transport</keyword>
<evidence type="ECO:0000256" key="5">
    <source>
        <dbReference type="ARBA" id="ARBA00022692"/>
    </source>
</evidence>
<dbReference type="EMBL" id="BIFS01000001">
    <property type="protein sequence ID" value="GCE21924.1"/>
    <property type="molecule type" value="Genomic_DNA"/>
</dbReference>
<dbReference type="PANTHER" id="PTHR46494">
    <property type="entry name" value="CORA FAMILY METAL ION TRANSPORTER (EUROFUNG)"/>
    <property type="match status" value="1"/>
</dbReference>
<comment type="caution">
    <text evidence="9">The sequence shown here is derived from an EMBL/GenBank/DDBJ whole genome shotgun (WGS) entry which is preliminary data.</text>
</comment>
<name>A0A402AS49_9CHLR</name>
<comment type="similarity">
    <text evidence="2">Belongs to the CorA metal ion transporter (MIT) (TC 1.A.35) family.</text>
</comment>
<evidence type="ECO:0000313" key="10">
    <source>
        <dbReference type="Proteomes" id="UP000287188"/>
    </source>
</evidence>
<accession>A0A402AS49</accession>
<dbReference type="InterPro" id="IPR045861">
    <property type="entry name" value="CorA_cytoplasmic_dom"/>
</dbReference>
<evidence type="ECO:0008006" key="11">
    <source>
        <dbReference type="Google" id="ProtNLM"/>
    </source>
</evidence>
<gene>
    <name evidence="9" type="ORF">KDK_57240</name>
</gene>
<dbReference type="GO" id="GO:0000287">
    <property type="term" value="F:magnesium ion binding"/>
    <property type="evidence" value="ECO:0007669"/>
    <property type="project" value="TreeGrafter"/>
</dbReference>
<comment type="subcellular location">
    <subcellularLocation>
        <location evidence="1">Cell membrane</location>
        <topology evidence="1">Multi-pass membrane protein</topology>
    </subcellularLocation>
</comment>
<dbReference type="AlphaFoldDB" id="A0A402AS49"/>
<feature type="transmembrane region" description="Helical" evidence="8">
    <location>
        <begin position="186"/>
        <end position="207"/>
    </location>
</feature>
<evidence type="ECO:0000256" key="7">
    <source>
        <dbReference type="ARBA" id="ARBA00023136"/>
    </source>
</evidence>
<dbReference type="Proteomes" id="UP000287188">
    <property type="component" value="Unassembled WGS sequence"/>
</dbReference>
<dbReference type="InterPro" id="IPR002523">
    <property type="entry name" value="MgTranspt_CorA/ZnTranspt_ZntB"/>
</dbReference>
<evidence type="ECO:0000256" key="1">
    <source>
        <dbReference type="ARBA" id="ARBA00004651"/>
    </source>
</evidence>
<dbReference type="SUPFAM" id="SSF143865">
    <property type="entry name" value="CorA soluble domain-like"/>
    <property type="match status" value="1"/>
</dbReference>
<dbReference type="PANTHER" id="PTHR46494:SF1">
    <property type="entry name" value="CORA FAMILY METAL ION TRANSPORTER (EUROFUNG)"/>
    <property type="match status" value="1"/>
</dbReference>
<dbReference type="Gene3D" id="1.20.58.340">
    <property type="entry name" value="Magnesium transport protein CorA, transmembrane region"/>
    <property type="match status" value="2"/>
</dbReference>
<dbReference type="GO" id="GO:0050897">
    <property type="term" value="F:cobalt ion binding"/>
    <property type="evidence" value="ECO:0007669"/>
    <property type="project" value="TreeGrafter"/>
</dbReference>
<proteinExistence type="inferred from homology"/>
<evidence type="ECO:0000256" key="6">
    <source>
        <dbReference type="ARBA" id="ARBA00022989"/>
    </source>
</evidence>
<keyword evidence="5 8" id="KW-0812">Transmembrane</keyword>
<dbReference type="GO" id="GO:0015087">
    <property type="term" value="F:cobalt ion transmembrane transporter activity"/>
    <property type="evidence" value="ECO:0007669"/>
    <property type="project" value="TreeGrafter"/>
</dbReference>
<dbReference type="InterPro" id="IPR045863">
    <property type="entry name" value="CorA_TM1_TM2"/>
</dbReference>
<evidence type="ECO:0000256" key="3">
    <source>
        <dbReference type="ARBA" id="ARBA00022448"/>
    </source>
</evidence>
<sequence>MTATLPVLESRPYRVQAHQVNLFVGEKFFLSAHQIPLPFTERILTRSALHTENTQIDSAFFLYIVLDELLTYYEDVNAQMQVQIEQMEERALLDTSDDFLTELLHFKRYAFALSQLADQHRAIFAVFLRPDFHYIPEQEIMLYYRDLDARLSRLIDTSRAAKESVNGIFDIYVSHVSHHTNNVMKILTMVSTILLPCTLIFTFFSTYTIQDIPLLTHRIGFAVMVLSVVCVSGTVLWRFRHKGWL</sequence>
<evidence type="ECO:0000256" key="2">
    <source>
        <dbReference type="ARBA" id="ARBA00009765"/>
    </source>
</evidence>
<feature type="transmembrane region" description="Helical" evidence="8">
    <location>
        <begin position="219"/>
        <end position="239"/>
    </location>
</feature>
<evidence type="ECO:0000313" key="9">
    <source>
        <dbReference type="EMBL" id="GCE21924.1"/>
    </source>
</evidence>
<protein>
    <recommendedName>
        <fullName evidence="11">Magnesium transporter</fullName>
    </recommendedName>
</protein>
<dbReference type="GO" id="GO:0005886">
    <property type="term" value="C:plasma membrane"/>
    <property type="evidence" value="ECO:0007669"/>
    <property type="project" value="UniProtKB-SubCell"/>
</dbReference>
<organism evidence="9 10">
    <name type="scientific">Dictyobacter kobayashii</name>
    <dbReference type="NCBI Taxonomy" id="2014872"/>
    <lineage>
        <taxon>Bacteria</taxon>
        <taxon>Bacillati</taxon>
        <taxon>Chloroflexota</taxon>
        <taxon>Ktedonobacteria</taxon>
        <taxon>Ktedonobacterales</taxon>
        <taxon>Dictyobacteraceae</taxon>
        <taxon>Dictyobacter</taxon>
    </lineage>
</organism>